<name>A0A813J9Q6_POLGL</name>
<feature type="compositionally biased region" description="Polar residues" evidence="1">
    <location>
        <begin position="108"/>
        <end position="121"/>
    </location>
</feature>
<gene>
    <name evidence="2" type="ORF">PGLA2088_LOCUS17892</name>
</gene>
<comment type="caution">
    <text evidence="2">The sequence shown here is derived from an EMBL/GenBank/DDBJ whole genome shotgun (WGS) entry which is preliminary data.</text>
</comment>
<feature type="region of interest" description="Disordered" evidence="1">
    <location>
        <begin position="108"/>
        <end position="132"/>
    </location>
</feature>
<feature type="region of interest" description="Disordered" evidence="1">
    <location>
        <begin position="1"/>
        <end position="66"/>
    </location>
</feature>
<dbReference type="Proteomes" id="UP000626109">
    <property type="component" value="Unassembled WGS sequence"/>
</dbReference>
<sequence>MPSGDPARSDDRTLPDSGHPPNKVSARTWRFVSAAPKGPAARYRSPGKCLSARGVRDARQSPSQNQLGEYEEQALKQIFAQKPQIDARYVDDVTGYMACYPSIPPNSPSSEMLQAVSSTHSVGFGDEAPPWD</sequence>
<protein>
    <submittedName>
        <fullName evidence="2">Uncharacterized protein</fullName>
    </submittedName>
</protein>
<evidence type="ECO:0000313" key="3">
    <source>
        <dbReference type="Proteomes" id="UP000626109"/>
    </source>
</evidence>
<evidence type="ECO:0000313" key="2">
    <source>
        <dbReference type="EMBL" id="CAE8672113.1"/>
    </source>
</evidence>
<reference evidence="2" key="1">
    <citation type="submission" date="2021-02" db="EMBL/GenBank/DDBJ databases">
        <authorList>
            <person name="Dougan E. K."/>
            <person name="Rhodes N."/>
            <person name="Thang M."/>
            <person name="Chan C."/>
        </authorList>
    </citation>
    <scope>NUCLEOTIDE SEQUENCE</scope>
</reference>
<proteinExistence type="predicted"/>
<dbReference type="AlphaFoldDB" id="A0A813J9Q6"/>
<dbReference type="EMBL" id="CAJNNW010024374">
    <property type="protein sequence ID" value="CAE8672113.1"/>
    <property type="molecule type" value="Genomic_DNA"/>
</dbReference>
<feature type="non-terminal residue" evidence="2">
    <location>
        <position position="1"/>
    </location>
</feature>
<accession>A0A813J9Q6</accession>
<organism evidence="2 3">
    <name type="scientific">Polarella glacialis</name>
    <name type="common">Dinoflagellate</name>
    <dbReference type="NCBI Taxonomy" id="89957"/>
    <lineage>
        <taxon>Eukaryota</taxon>
        <taxon>Sar</taxon>
        <taxon>Alveolata</taxon>
        <taxon>Dinophyceae</taxon>
        <taxon>Suessiales</taxon>
        <taxon>Suessiaceae</taxon>
        <taxon>Polarella</taxon>
    </lineage>
</organism>
<evidence type="ECO:0000256" key="1">
    <source>
        <dbReference type="SAM" id="MobiDB-lite"/>
    </source>
</evidence>